<feature type="transmembrane region" description="Helical" evidence="1">
    <location>
        <begin position="133"/>
        <end position="152"/>
    </location>
</feature>
<keyword evidence="1" id="KW-0812">Transmembrane</keyword>
<comment type="caution">
    <text evidence="2">The sequence shown here is derived from an EMBL/GenBank/DDBJ whole genome shotgun (WGS) entry which is preliminary data.</text>
</comment>
<sequence length="450" mass="45596">MPVSFRDSPTVLAALAAAVLAAFTLTDPPGGTWAVYTSERELDRWLSAQPTGIAVGAVVAVAACVLLQRAGSARAAWGAAAVATVIVWAVRSWVPEVAGIDGLIALHVLKAVAAGVLLGAAVAAAWEHRLARLAVALGAVGGFLSVSAWASVETQRSTSSLGEPAVWLLAATVVLALVAVAAPGPAPQPVTGEQARVALLTVVVVAVANRLLTAWISSGDTEGRTRQWIAIAVSIVVVLVATEVCARLVDTRVGDGAILLAVTGIAAAAMPVLVDLRSPLRDFPAWSAVAVAGVAVAAGLAIAARRPLPLVGLGVAALVPVVGAIWPDFGSDGAWLLARLAVVGVGAGLAIGGTLSSLAAVAAAALVIPFVSTVFHAAATVVMPAAQVIYNGAYEPLEGVEMSREYSNQLDEYLDSFLGIPIYDDRVAGIALALAVVFCAWGVRGLRASR</sequence>
<reference evidence="3" key="1">
    <citation type="journal article" date="2019" name="Int. J. Syst. Evol. Microbiol.">
        <title>The Global Catalogue of Microorganisms (GCM) 10K type strain sequencing project: providing services to taxonomists for standard genome sequencing and annotation.</title>
        <authorList>
            <consortium name="The Broad Institute Genomics Platform"/>
            <consortium name="The Broad Institute Genome Sequencing Center for Infectious Disease"/>
            <person name="Wu L."/>
            <person name="Ma J."/>
        </authorList>
    </citation>
    <scope>NUCLEOTIDE SEQUENCE [LARGE SCALE GENOMIC DNA]</scope>
    <source>
        <strain evidence="3">DT72</strain>
    </source>
</reference>
<protein>
    <submittedName>
        <fullName evidence="2">Uncharacterized protein</fullName>
    </submittedName>
</protein>
<gene>
    <name evidence="2" type="ORF">ACFSJG_23415</name>
</gene>
<feature type="transmembrane region" description="Helical" evidence="1">
    <location>
        <begin position="106"/>
        <end position="126"/>
    </location>
</feature>
<dbReference type="EMBL" id="JBHUFB010000020">
    <property type="protein sequence ID" value="MFD1815178.1"/>
    <property type="molecule type" value="Genomic_DNA"/>
</dbReference>
<feature type="transmembrane region" description="Helical" evidence="1">
    <location>
        <begin position="256"/>
        <end position="273"/>
    </location>
</feature>
<name>A0ABW4PAK7_9NOCA</name>
<feature type="transmembrane region" description="Helical" evidence="1">
    <location>
        <begin position="228"/>
        <end position="249"/>
    </location>
</feature>
<feature type="transmembrane region" description="Helical" evidence="1">
    <location>
        <begin position="75"/>
        <end position="94"/>
    </location>
</feature>
<feature type="transmembrane region" description="Helical" evidence="1">
    <location>
        <begin position="285"/>
        <end position="303"/>
    </location>
</feature>
<evidence type="ECO:0000256" key="1">
    <source>
        <dbReference type="SAM" id="Phobius"/>
    </source>
</evidence>
<feature type="transmembrane region" description="Helical" evidence="1">
    <location>
        <begin position="427"/>
        <end position="446"/>
    </location>
</feature>
<feature type="transmembrane region" description="Helical" evidence="1">
    <location>
        <begin position="310"/>
        <end position="327"/>
    </location>
</feature>
<organism evidence="2 3">
    <name type="scientific">Rhodococcus gannanensis</name>
    <dbReference type="NCBI Taxonomy" id="1960308"/>
    <lineage>
        <taxon>Bacteria</taxon>
        <taxon>Bacillati</taxon>
        <taxon>Actinomycetota</taxon>
        <taxon>Actinomycetes</taxon>
        <taxon>Mycobacteriales</taxon>
        <taxon>Nocardiaceae</taxon>
        <taxon>Rhodococcus</taxon>
    </lineage>
</organism>
<proteinExistence type="predicted"/>
<dbReference type="Proteomes" id="UP001597286">
    <property type="component" value="Unassembled WGS sequence"/>
</dbReference>
<feature type="transmembrane region" description="Helical" evidence="1">
    <location>
        <begin position="50"/>
        <end position="68"/>
    </location>
</feature>
<feature type="transmembrane region" description="Helical" evidence="1">
    <location>
        <begin position="197"/>
        <end position="216"/>
    </location>
</feature>
<keyword evidence="1" id="KW-0472">Membrane</keyword>
<keyword evidence="1" id="KW-1133">Transmembrane helix</keyword>
<feature type="transmembrane region" description="Helical" evidence="1">
    <location>
        <begin position="333"/>
        <end position="351"/>
    </location>
</feature>
<evidence type="ECO:0000313" key="3">
    <source>
        <dbReference type="Proteomes" id="UP001597286"/>
    </source>
</evidence>
<feature type="transmembrane region" description="Helical" evidence="1">
    <location>
        <begin position="164"/>
        <end position="185"/>
    </location>
</feature>
<evidence type="ECO:0000313" key="2">
    <source>
        <dbReference type="EMBL" id="MFD1815178.1"/>
    </source>
</evidence>
<feature type="transmembrane region" description="Helical" evidence="1">
    <location>
        <begin position="358"/>
        <end position="379"/>
    </location>
</feature>
<keyword evidence="3" id="KW-1185">Reference proteome</keyword>
<accession>A0ABW4PAK7</accession>
<dbReference type="RefSeq" id="WP_378487621.1">
    <property type="nucleotide sequence ID" value="NZ_JBHUFB010000020.1"/>
</dbReference>